<dbReference type="Proteomes" id="UP001165122">
    <property type="component" value="Unassembled WGS sequence"/>
</dbReference>
<evidence type="ECO:0000313" key="4">
    <source>
        <dbReference type="Proteomes" id="UP001165122"/>
    </source>
</evidence>
<dbReference type="EMBL" id="BRXW01000539">
    <property type="protein sequence ID" value="GMH64053.1"/>
    <property type="molecule type" value="Genomic_DNA"/>
</dbReference>
<dbReference type="AlphaFoldDB" id="A0A9W7E339"/>
<keyword evidence="2" id="KW-1133">Transmembrane helix</keyword>
<gene>
    <name evidence="3" type="ORF">TrLO_g12121</name>
</gene>
<reference evidence="4" key="1">
    <citation type="journal article" date="2023" name="Commun. Biol.">
        <title>Genome analysis of Parmales, the sister group of diatoms, reveals the evolutionary specialization of diatoms from phago-mixotrophs to photoautotrophs.</title>
        <authorList>
            <person name="Ban H."/>
            <person name="Sato S."/>
            <person name="Yoshikawa S."/>
            <person name="Yamada K."/>
            <person name="Nakamura Y."/>
            <person name="Ichinomiya M."/>
            <person name="Sato N."/>
            <person name="Blanc-Mathieu R."/>
            <person name="Endo H."/>
            <person name="Kuwata A."/>
            <person name="Ogata H."/>
        </authorList>
    </citation>
    <scope>NUCLEOTIDE SEQUENCE [LARGE SCALE GENOMIC DNA]</scope>
    <source>
        <strain evidence="4">NIES 3700</strain>
    </source>
</reference>
<keyword evidence="4" id="KW-1185">Reference proteome</keyword>
<keyword evidence="2" id="KW-0812">Transmembrane</keyword>
<feature type="region of interest" description="Disordered" evidence="1">
    <location>
        <begin position="51"/>
        <end position="97"/>
    </location>
</feature>
<feature type="compositionally biased region" description="Low complexity" evidence="1">
    <location>
        <begin position="61"/>
        <end position="83"/>
    </location>
</feature>
<sequence>MSTNQESSDARLAHALQDQFNNAPFASAVVSSSKDVESNGGMHNIQATVVSMPPALPPHPTSSNFSSSPNPLNPLSPSYSSHPIQPPPLTATVHHQDPHFPGEQNVPIVMGRNGEMIALSPGQTRLVAVASLGRAMRTLATVDFVFVLMYAMFYSPIFIGLAWGPFMGYQSGKDYSSTRARIYSFYYILKLAGDLYLVANFGSFFYLFGFMIDSFICSIVVRYARVLGTLSEQEITRLREGGGMIPITSAGGQHHQGLPIFVVR</sequence>
<feature type="transmembrane region" description="Helical" evidence="2">
    <location>
        <begin position="144"/>
        <end position="166"/>
    </location>
</feature>
<evidence type="ECO:0000256" key="1">
    <source>
        <dbReference type="SAM" id="MobiDB-lite"/>
    </source>
</evidence>
<feature type="transmembrane region" description="Helical" evidence="2">
    <location>
        <begin position="204"/>
        <end position="224"/>
    </location>
</feature>
<accession>A0A9W7E339</accession>
<proteinExistence type="predicted"/>
<dbReference type="OrthoDB" id="10347946at2759"/>
<evidence type="ECO:0000313" key="3">
    <source>
        <dbReference type="EMBL" id="GMH64053.1"/>
    </source>
</evidence>
<organism evidence="3 4">
    <name type="scientific">Triparma laevis f. longispina</name>
    <dbReference type="NCBI Taxonomy" id="1714387"/>
    <lineage>
        <taxon>Eukaryota</taxon>
        <taxon>Sar</taxon>
        <taxon>Stramenopiles</taxon>
        <taxon>Ochrophyta</taxon>
        <taxon>Bolidophyceae</taxon>
        <taxon>Parmales</taxon>
        <taxon>Triparmaceae</taxon>
        <taxon>Triparma</taxon>
    </lineage>
</organism>
<name>A0A9W7E339_9STRA</name>
<evidence type="ECO:0000256" key="2">
    <source>
        <dbReference type="SAM" id="Phobius"/>
    </source>
</evidence>
<keyword evidence="2" id="KW-0472">Membrane</keyword>
<protein>
    <submittedName>
        <fullName evidence="3">Uncharacterized protein</fullName>
    </submittedName>
</protein>
<comment type="caution">
    <text evidence="3">The sequence shown here is derived from an EMBL/GenBank/DDBJ whole genome shotgun (WGS) entry which is preliminary data.</text>
</comment>